<dbReference type="Pfam" id="PF04082">
    <property type="entry name" value="Fungal_trans"/>
    <property type="match status" value="1"/>
</dbReference>
<dbReference type="InterPro" id="IPR001138">
    <property type="entry name" value="Zn2Cys6_DnaBD"/>
</dbReference>
<dbReference type="PANTHER" id="PTHR31313:SF81">
    <property type="entry name" value="TY1 ENHANCER ACTIVATOR"/>
    <property type="match status" value="1"/>
</dbReference>
<organism evidence="10 11">
    <name type="scientific">Letharia lupina</name>
    <dbReference type="NCBI Taxonomy" id="560253"/>
    <lineage>
        <taxon>Eukaryota</taxon>
        <taxon>Fungi</taxon>
        <taxon>Dikarya</taxon>
        <taxon>Ascomycota</taxon>
        <taxon>Pezizomycotina</taxon>
        <taxon>Lecanoromycetes</taxon>
        <taxon>OSLEUM clade</taxon>
        <taxon>Lecanoromycetidae</taxon>
        <taxon>Lecanorales</taxon>
        <taxon>Lecanorineae</taxon>
        <taxon>Parmeliaceae</taxon>
        <taxon>Letharia</taxon>
    </lineage>
</organism>
<dbReference type="SMART" id="SM00066">
    <property type="entry name" value="GAL4"/>
    <property type="match status" value="1"/>
</dbReference>
<dbReference type="RefSeq" id="XP_037153000.1">
    <property type="nucleotide sequence ID" value="XM_037301366.1"/>
</dbReference>
<dbReference type="CDD" id="cd00067">
    <property type="entry name" value="GAL4"/>
    <property type="match status" value="1"/>
</dbReference>
<feature type="compositionally biased region" description="Basic and acidic residues" evidence="8">
    <location>
        <begin position="1"/>
        <end position="13"/>
    </location>
</feature>
<evidence type="ECO:0000256" key="4">
    <source>
        <dbReference type="ARBA" id="ARBA00023015"/>
    </source>
</evidence>
<dbReference type="PANTHER" id="PTHR31313">
    <property type="entry name" value="TY1 ENHANCER ACTIVATOR"/>
    <property type="match status" value="1"/>
</dbReference>
<dbReference type="PROSITE" id="PS50048">
    <property type="entry name" value="ZN2_CY6_FUNGAL_2"/>
    <property type="match status" value="1"/>
</dbReference>
<keyword evidence="2" id="KW-0479">Metal-binding</keyword>
<keyword evidence="4" id="KW-0805">Transcription regulation</keyword>
<keyword evidence="6" id="KW-0804">Transcription</keyword>
<dbReference type="InterPro" id="IPR051615">
    <property type="entry name" value="Transcr_Regulatory_Elem"/>
</dbReference>
<keyword evidence="3" id="KW-0862">Zinc</keyword>
<evidence type="ECO:0000256" key="7">
    <source>
        <dbReference type="ARBA" id="ARBA00023242"/>
    </source>
</evidence>
<evidence type="ECO:0000256" key="8">
    <source>
        <dbReference type="SAM" id="MobiDB-lite"/>
    </source>
</evidence>
<name>A0A8H6FD45_9LECA</name>
<gene>
    <name evidence="10" type="ORF">HO133_010514</name>
</gene>
<dbReference type="GO" id="GO:0008270">
    <property type="term" value="F:zinc ion binding"/>
    <property type="evidence" value="ECO:0007669"/>
    <property type="project" value="InterPro"/>
</dbReference>
<keyword evidence="11" id="KW-1185">Reference proteome</keyword>
<dbReference type="GO" id="GO:0006351">
    <property type="term" value="P:DNA-templated transcription"/>
    <property type="evidence" value="ECO:0007669"/>
    <property type="project" value="InterPro"/>
</dbReference>
<comment type="caution">
    <text evidence="10">The sequence shown here is derived from an EMBL/GenBank/DDBJ whole genome shotgun (WGS) entry which is preliminary data.</text>
</comment>
<comment type="subcellular location">
    <subcellularLocation>
        <location evidence="1">Nucleus</location>
    </subcellularLocation>
</comment>
<evidence type="ECO:0000256" key="2">
    <source>
        <dbReference type="ARBA" id="ARBA00022723"/>
    </source>
</evidence>
<proteinExistence type="predicted"/>
<dbReference type="CDD" id="cd12148">
    <property type="entry name" value="fungal_TF_MHR"/>
    <property type="match status" value="1"/>
</dbReference>
<dbReference type="PROSITE" id="PS00463">
    <property type="entry name" value="ZN2_CY6_FUNGAL_1"/>
    <property type="match status" value="1"/>
</dbReference>
<feature type="domain" description="Zn(2)-C6 fungal-type" evidence="9">
    <location>
        <begin position="35"/>
        <end position="66"/>
    </location>
</feature>
<dbReference type="Gene3D" id="4.10.240.10">
    <property type="entry name" value="Zn(2)-C6 fungal-type DNA-binding domain"/>
    <property type="match status" value="1"/>
</dbReference>
<dbReference type="Pfam" id="PF00172">
    <property type="entry name" value="Zn_clus"/>
    <property type="match status" value="1"/>
</dbReference>
<evidence type="ECO:0000259" key="9">
    <source>
        <dbReference type="PROSITE" id="PS50048"/>
    </source>
</evidence>
<dbReference type="Proteomes" id="UP000593566">
    <property type="component" value="Unassembled WGS sequence"/>
</dbReference>
<keyword evidence="5" id="KW-0238">DNA-binding</keyword>
<dbReference type="InterPro" id="IPR036864">
    <property type="entry name" value="Zn2-C6_fun-type_DNA-bd_sf"/>
</dbReference>
<dbReference type="EMBL" id="JACCJB010000009">
    <property type="protein sequence ID" value="KAF6223940.1"/>
    <property type="molecule type" value="Genomic_DNA"/>
</dbReference>
<evidence type="ECO:0000256" key="3">
    <source>
        <dbReference type="ARBA" id="ARBA00022833"/>
    </source>
</evidence>
<dbReference type="GeneID" id="59338904"/>
<reference evidence="10 11" key="1">
    <citation type="journal article" date="2020" name="Genomics">
        <title>Complete, high-quality genomes from long-read metagenomic sequencing of two wolf lichen thalli reveals enigmatic genome architecture.</title>
        <authorList>
            <person name="McKenzie S.K."/>
            <person name="Walston R.F."/>
            <person name="Allen J.L."/>
        </authorList>
    </citation>
    <scope>NUCLEOTIDE SEQUENCE [LARGE SCALE GENOMIC DNA]</scope>
    <source>
        <strain evidence="10">WasteWater1</strain>
    </source>
</reference>
<sequence>MRTIRPKDEKDDSTSAPNSVPNLSRSTKRRCISSACIPCRKRKSKCDGGMPNCSTCTAVYQTPCFYDVDSDHRRKAALKRDIEALKGQNDALGIIVASIRSSTDAEVAEIVQQIRADEDLDNIAESLKKNVMLPERPGAKSAETELSNFIGRPSIDASGVVKHYGHTSSLSLVSDGEHSPMHLQVSEVWTRVTRDAGFVEHLLKIYFCWAHPYYVLFSKELFLDDMAKGRSQYCSPLMVNALLALACAYSDRPEARENPSDPRTAGDHFFAEAKRLLNENEASNLTTVQGLALMGLREASCSRDSSGFQYAGRCVRMLIELGLHLSFASASDKISPTELEVRRITFWGCFINDTTWSICIGRIAQLPRTAISLDLPNVIEQHEQKPWRPYTDYGMINIPGAEQPTLPTTLMRAMSSLSEIVNDTVFMFYAPRERFTSKKLLDFYARYTRWFNNLPDKLGLREVSTPHILLLHAYYHTVVLHLFRPFLKVDLTNSKVSPRDICTSCANNATSLVGTYRQIYGLRRVPIIATHILLSTSIIHLLNLPNLSSAQNLALNITCLRGISANHAFAIRSADIIMALSRQWNIHLPSEVTQIAYDLPPEVPASLQDPQASGNGFTYLSSVPDDPQQQDNVHTKDVTIGLPFSAVKNSPRPFATPADMFWSPFPDHSVPLQAHEQNGPMDISAMLDVPNNGWDQLSRDGFRVAQLGDPILSPPAYSHINGHWTQT</sequence>
<accession>A0A8H6FD45</accession>
<protein>
    <recommendedName>
        <fullName evidence="9">Zn(2)-C6 fungal-type domain-containing protein</fullName>
    </recommendedName>
</protein>
<evidence type="ECO:0000313" key="10">
    <source>
        <dbReference type="EMBL" id="KAF6223940.1"/>
    </source>
</evidence>
<dbReference type="GO" id="GO:0000981">
    <property type="term" value="F:DNA-binding transcription factor activity, RNA polymerase II-specific"/>
    <property type="evidence" value="ECO:0007669"/>
    <property type="project" value="InterPro"/>
</dbReference>
<dbReference type="GO" id="GO:0003677">
    <property type="term" value="F:DNA binding"/>
    <property type="evidence" value="ECO:0007669"/>
    <property type="project" value="UniProtKB-KW"/>
</dbReference>
<evidence type="ECO:0000256" key="5">
    <source>
        <dbReference type="ARBA" id="ARBA00023125"/>
    </source>
</evidence>
<feature type="compositionally biased region" description="Polar residues" evidence="8">
    <location>
        <begin position="14"/>
        <end position="25"/>
    </location>
</feature>
<dbReference type="SMART" id="SM00906">
    <property type="entry name" value="Fungal_trans"/>
    <property type="match status" value="1"/>
</dbReference>
<evidence type="ECO:0000256" key="6">
    <source>
        <dbReference type="ARBA" id="ARBA00023163"/>
    </source>
</evidence>
<evidence type="ECO:0000256" key="1">
    <source>
        <dbReference type="ARBA" id="ARBA00004123"/>
    </source>
</evidence>
<dbReference type="InterPro" id="IPR007219">
    <property type="entry name" value="XnlR_reg_dom"/>
</dbReference>
<keyword evidence="7" id="KW-0539">Nucleus</keyword>
<dbReference type="GO" id="GO:0005634">
    <property type="term" value="C:nucleus"/>
    <property type="evidence" value="ECO:0007669"/>
    <property type="project" value="UniProtKB-SubCell"/>
</dbReference>
<evidence type="ECO:0000313" key="11">
    <source>
        <dbReference type="Proteomes" id="UP000593566"/>
    </source>
</evidence>
<dbReference type="SUPFAM" id="SSF57701">
    <property type="entry name" value="Zn2/Cys6 DNA-binding domain"/>
    <property type="match status" value="1"/>
</dbReference>
<dbReference type="AlphaFoldDB" id="A0A8H6FD45"/>
<feature type="region of interest" description="Disordered" evidence="8">
    <location>
        <begin position="1"/>
        <end position="26"/>
    </location>
</feature>